<evidence type="ECO:0000256" key="4">
    <source>
        <dbReference type="SAM" id="SignalP"/>
    </source>
</evidence>
<accession>A0ABN8HLV4</accession>
<dbReference type="RefSeq" id="WP_305732743.1">
    <property type="nucleotide sequence ID" value="NZ_OW150024.1"/>
</dbReference>
<evidence type="ECO:0000256" key="2">
    <source>
        <dbReference type="ARBA" id="ARBA00022723"/>
    </source>
</evidence>
<dbReference type="Pfam" id="PF13442">
    <property type="entry name" value="Cytochrome_CBB3"/>
    <property type="match status" value="1"/>
</dbReference>
<evidence type="ECO:0000259" key="5">
    <source>
        <dbReference type="Pfam" id="PF13442"/>
    </source>
</evidence>
<dbReference type="EMBL" id="OW150024">
    <property type="protein sequence ID" value="CAH2031960.1"/>
    <property type="molecule type" value="Genomic_DNA"/>
</dbReference>
<feature type="signal peptide" evidence="4">
    <location>
        <begin position="1"/>
        <end position="21"/>
    </location>
</feature>
<keyword evidence="1" id="KW-0349">Heme</keyword>
<sequence length="189" mass="19365">MNIQRIKIAATALLSALLLLAGCGGGGGTPAPTQPPTVAAPTGVTATGGTNQVTLAWNPINEADSYTIYWSSTLPLTKANGTRIEGAVSPYLHSVTVSQTYYYFVTAVKNGVESEPSAQASTVSAHNGEALYATNCSGCHGPLAAPTFHDRTFAGIKAAIAANRGGMGVLSSLTDTEIANIVLVLPNHH</sequence>
<proteinExistence type="predicted"/>
<dbReference type="CDD" id="cd00063">
    <property type="entry name" value="FN3"/>
    <property type="match status" value="1"/>
</dbReference>
<evidence type="ECO:0000256" key="3">
    <source>
        <dbReference type="ARBA" id="ARBA00023004"/>
    </source>
</evidence>
<feature type="domain" description="Cytochrome c" evidence="5">
    <location>
        <begin position="125"/>
        <end position="182"/>
    </location>
</feature>
<evidence type="ECO:0000256" key="1">
    <source>
        <dbReference type="ARBA" id="ARBA00022617"/>
    </source>
</evidence>
<dbReference type="InterPro" id="IPR009056">
    <property type="entry name" value="Cyt_c-like_dom"/>
</dbReference>
<organism evidence="6 7">
    <name type="scientific">Trichlorobacter ammonificans</name>
    <dbReference type="NCBI Taxonomy" id="2916410"/>
    <lineage>
        <taxon>Bacteria</taxon>
        <taxon>Pseudomonadati</taxon>
        <taxon>Thermodesulfobacteriota</taxon>
        <taxon>Desulfuromonadia</taxon>
        <taxon>Geobacterales</taxon>
        <taxon>Geobacteraceae</taxon>
        <taxon>Trichlorobacter</taxon>
    </lineage>
</organism>
<dbReference type="Gene3D" id="2.60.40.10">
    <property type="entry name" value="Immunoglobulins"/>
    <property type="match status" value="1"/>
</dbReference>
<evidence type="ECO:0000313" key="7">
    <source>
        <dbReference type="Proteomes" id="UP001295463"/>
    </source>
</evidence>
<keyword evidence="2" id="KW-0479">Metal-binding</keyword>
<dbReference type="InterPro" id="IPR013783">
    <property type="entry name" value="Ig-like_fold"/>
</dbReference>
<dbReference type="SUPFAM" id="SSF49265">
    <property type="entry name" value="Fibronectin type III"/>
    <property type="match status" value="1"/>
</dbReference>
<dbReference type="SUPFAM" id="SSF46626">
    <property type="entry name" value="Cytochrome c"/>
    <property type="match status" value="1"/>
</dbReference>
<dbReference type="PROSITE" id="PS51257">
    <property type="entry name" value="PROKAR_LIPOPROTEIN"/>
    <property type="match status" value="1"/>
</dbReference>
<gene>
    <name evidence="6" type="ORF">GEAMG1_2125</name>
</gene>
<name>A0ABN8HLV4_9BACT</name>
<dbReference type="Proteomes" id="UP001295463">
    <property type="component" value="Chromosome"/>
</dbReference>
<protein>
    <recommendedName>
        <fullName evidence="5">Cytochrome c domain-containing protein</fullName>
    </recommendedName>
</protein>
<evidence type="ECO:0000313" key="6">
    <source>
        <dbReference type="EMBL" id="CAH2031960.1"/>
    </source>
</evidence>
<keyword evidence="3" id="KW-0408">Iron</keyword>
<dbReference type="InterPro" id="IPR036116">
    <property type="entry name" value="FN3_sf"/>
</dbReference>
<dbReference type="InterPro" id="IPR036909">
    <property type="entry name" value="Cyt_c-like_dom_sf"/>
</dbReference>
<feature type="chain" id="PRO_5045235839" description="Cytochrome c domain-containing protein" evidence="4">
    <location>
        <begin position="22"/>
        <end position="189"/>
    </location>
</feature>
<dbReference type="InterPro" id="IPR003961">
    <property type="entry name" value="FN3_dom"/>
</dbReference>
<keyword evidence="4" id="KW-0732">Signal</keyword>
<reference evidence="6 7" key="1">
    <citation type="submission" date="2022-03" db="EMBL/GenBank/DDBJ databases">
        <authorList>
            <person name="Koch H."/>
        </authorList>
    </citation>
    <scope>NUCLEOTIDE SEQUENCE [LARGE SCALE GENOMIC DNA]</scope>
    <source>
        <strain evidence="6 7">G1</strain>
    </source>
</reference>
<keyword evidence="7" id="KW-1185">Reference proteome</keyword>